<sequence length="1019" mass="117658">MFMSSDNKENNQLNIVYQLSQQIQSSTISLLRTDLNRMINSDDDNNLIDIPSLFSNDQLTTLLDYLRSLRQWAATIPDLLNNNNHNHSIEEINSCRKDVYNSLKTLLDSLFLCLFQKDQIISFWYSIPIMIQSNIILCISICIQVIINLLSESIQSIELFDIHSLFIILLSNNRPLICLTNYGLTLWNHYDNDHSINHNRLSSHYAYLLYLLLLRIEQTINYHDKLPKLILQLLQNNFISNKTIIQSILDQSCNTIKSNNDSIKIIHFQLLLIQLMKSFNQFIRSLSFNEIITQINIDFIHLIIDITGFVLLLLSSNELTNQCELPMKPQRILPTNMKSCLGYCSIIELYSFNVFIFVFTACNYPYARLRGLVHILASITFSNLDNSSNSNLNTDESISTNSEGSDNDKQPVDIQSSSILSFHQESNESSEQNMPITQEYASDLLKILCNILVITHYATHKFEEFYDLPDSIKDNLPFKNDLVKNKDFTVYPSKLAKKMVLLSTRSPFSLIQAICFKQDVIRCIVGLITQFPELSLTLALHKLDANNYMIGDGDDVSEKLISSTTPTPSFLSAFEVILDATNRDPFNSFCVEWAILLIRTRRKHTPYNHYNMHYRQYYPFISKILLNRNQNVFLCQTINNNRFCSSLTTSIQVNHSLSTISSKEELFPTWITSKYLPNDWLQKEFSDPFVLNNFKSLVVLCQYESKLGRWRTMKSLCSKDDVEIVDSESLLDSLFLNVYQKELNINARTDVSLQYNQHFDPLHIRLDILNCDIILSKLYDPLYNIGVKHVNKLIERCPDLPLSTMICPTDMPDSNYNEMLNHYLIHNDVVNVIQRFPSVLLRGRLELVDICEFCMNDMGLESYDYVNASSSPTHKHSLRHSTGLCISKCPIWELSLDHVRARYIFLRLVGYWPLARRTLGKNIDVDKQLADLLKSTPGQFTQWLNNNLLNCSSSKSKTNDKKVEKYTVPNNILFTKSDIQFYEEIYSHLITNSDSIDDSADVNDDKSLEMVSNCDTSEL</sequence>
<evidence type="ECO:0000313" key="2">
    <source>
        <dbReference type="Proteomes" id="UP000050791"/>
    </source>
</evidence>
<reference evidence="3" key="1">
    <citation type="submission" date="2023-11" db="UniProtKB">
        <authorList>
            <consortium name="WormBaseParasite"/>
        </authorList>
    </citation>
    <scope>IDENTIFICATION</scope>
</reference>
<feature type="region of interest" description="Disordered" evidence="1">
    <location>
        <begin position="389"/>
        <end position="410"/>
    </location>
</feature>
<name>A0AA85BKW4_9TREM</name>
<protein>
    <submittedName>
        <fullName evidence="3">Uncharacterized protein</fullName>
    </submittedName>
</protein>
<dbReference type="AlphaFoldDB" id="A0AA85BKW4"/>
<proteinExistence type="predicted"/>
<evidence type="ECO:0000256" key="1">
    <source>
        <dbReference type="SAM" id="MobiDB-lite"/>
    </source>
</evidence>
<accession>A0AA85BKW4</accession>
<evidence type="ECO:0000313" key="3">
    <source>
        <dbReference type="WBParaSite" id="SMTH1_61830.1"/>
    </source>
</evidence>
<dbReference type="Proteomes" id="UP000050791">
    <property type="component" value="Unassembled WGS sequence"/>
</dbReference>
<organism evidence="2 3">
    <name type="scientific">Schistosoma mattheei</name>
    <dbReference type="NCBI Taxonomy" id="31246"/>
    <lineage>
        <taxon>Eukaryota</taxon>
        <taxon>Metazoa</taxon>
        <taxon>Spiralia</taxon>
        <taxon>Lophotrochozoa</taxon>
        <taxon>Platyhelminthes</taxon>
        <taxon>Trematoda</taxon>
        <taxon>Digenea</taxon>
        <taxon>Strigeidida</taxon>
        <taxon>Schistosomatoidea</taxon>
        <taxon>Schistosomatidae</taxon>
        <taxon>Schistosoma</taxon>
    </lineage>
</organism>
<dbReference type="WBParaSite" id="SMTH1_61830.1">
    <property type="protein sequence ID" value="SMTH1_61830.1"/>
    <property type="gene ID" value="SMTH1_61830"/>
</dbReference>